<feature type="region of interest" description="Disordered" evidence="1">
    <location>
        <begin position="19"/>
        <end position="47"/>
    </location>
</feature>
<organism evidence="3 4">
    <name type="scientific">Streptomyces mimosae</name>
    <dbReference type="NCBI Taxonomy" id="2586635"/>
    <lineage>
        <taxon>Bacteria</taxon>
        <taxon>Bacillati</taxon>
        <taxon>Actinomycetota</taxon>
        <taxon>Actinomycetes</taxon>
        <taxon>Kitasatosporales</taxon>
        <taxon>Streptomycetaceae</taxon>
        <taxon>Streptomyces</taxon>
    </lineage>
</organism>
<feature type="compositionally biased region" description="Basic and acidic residues" evidence="1">
    <location>
        <begin position="194"/>
        <end position="206"/>
    </location>
</feature>
<dbReference type="InterPro" id="IPR003115">
    <property type="entry name" value="ParB_N"/>
</dbReference>
<evidence type="ECO:0000259" key="2">
    <source>
        <dbReference type="SMART" id="SM00470"/>
    </source>
</evidence>
<dbReference type="AlphaFoldDB" id="A0A5N6A237"/>
<evidence type="ECO:0000313" key="4">
    <source>
        <dbReference type="Proteomes" id="UP000314251"/>
    </source>
</evidence>
<sequence>MLRGAGNFPKGRVLAERTQHSGKLADHPVARPEPDAQDGAGLPDSDSTVTTVAIDSLLPADSPRLGGQNPQHVELLARLEYRLPPILVNRATMRVIDGMHRVEAARLRGDRHIEARFYEGHGEDEFVVAVRLNTRHGLALSQRDRSAAALRIMRSHPTWSDRRIASVAGISPATVGAIRRRSTDQSGQLNSPRVGRDGRVRPVDAADGRERARRFLVEHPEASLREIAAAAGIAPATAKDVRERVRQGRDPLLASQRRRRAPAEAAVTADVAPAVARERRAAGGQEPPPDAPRTQPVSTAVARHLTSANVTLHPILHIRGAQALILRLQRDPALRLNEQGRLLLRLLSAHADDQQWRRLATTVPAHARESVAQVARQCAAVWLDLASSLEAQKAEGPRAEVGPST</sequence>
<feature type="domain" description="ParB-like N-terminal" evidence="2">
    <location>
        <begin position="50"/>
        <end position="134"/>
    </location>
</feature>
<gene>
    <name evidence="3" type="ORF">FH607_023660</name>
</gene>
<evidence type="ECO:0000313" key="3">
    <source>
        <dbReference type="EMBL" id="KAB8161730.1"/>
    </source>
</evidence>
<feature type="compositionally biased region" description="Basic and acidic residues" evidence="1">
    <location>
        <begin position="240"/>
        <end position="249"/>
    </location>
</feature>
<proteinExistence type="predicted"/>
<evidence type="ECO:0000256" key="1">
    <source>
        <dbReference type="SAM" id="MobiDB-lite"/>
    </source>
</evidence>
<feature type="region of interest" description="Disordered" evidence="1">
    <location>
        <begin position="240"/>
        <end position="298"/>
    </location>
</feature>
<dbReference type="Proteomes" id="UP000314251">
    <property type="component" value="Unassembled WGS sequence"/>
</dbReference>
<dbReference type="EMBL" id="VDLY02000017">
    <property type="protein sequence ID" value="KAB8161730.1"/>
    <property type="molecule type" value="Genomic_DNA"/>
</dbReference>
<feature type="region of interest" description="Disordered" evidence="1">
    <location>
        <begin position="176"/>
        <end position="206"/>
    </location>
</feature>
<comment type="caution">
    <text evidence="3">The sequence shown here is derived from an EMBL/GenBank/DDBJ whole genome shotgun (WGS) entry which is preliminary data.</text>
</comment>
<dbReference type="OrthoDB" id="3701787at2"/>
<dbReference type="SMART" id="SM00470">
    <property type="entry name" value="ParB"/>
    <property type="match status" value="1"/>
</dbReference>
<feature type="compositionally biased region" description="Basic and acidic residues" evidence="1">
    <location>
        <begin position="19"/>
        <end position="34"/>
    </location>
</feature>
<protein>
    <recommendedName>
        <fullName evidence="2">ParB-like N-terminal domain-containing protein</fullName>
    </recommendedName>
</protein>
<reference evidence="3" key="1">
    <citation type="submission" date="2019-10" db="EMBL/GenBank/DDBJ databases">
        <title>Nonomuraea sp. nov., isolated from Phyllanthus amarus.</title>
        <authorList>
            <person name="Klykleung N."/>
            <person name="Tanasupawat S."/>
        </authorList>
    </citation>
    <scope>NUCLEOTIDE SEQUENCE [LARGE SCALE GENOMIC DNA]</scope>
    <source>
        <strain evidence="3">3MP-10</strain>
    </source>
</reference>
<feature type="compositionally biased region" description="Low complexity" evidence="1">
    <location>
        <begin position="263"/>
        <end position="275"/>
    </location>
</feature>
<keyword evidence="4" id="KW-1185">Reference proteome</keyword>
<dbReference type="InterPro" id="IPR036086">
    <property type="entry name" value="ParB/Sulfiredoxin_sf"/>
</dbReference>
<dbReference type="SUPFAM" id="SSF110849">
    <property type="entry name" value="ParB/Sulfiredoxin"/>
    <property type="match status" value="1"/>
</dbReference>
<accession>A0A5N6A237</accession>
<name>A0A5N6A237_9ACTN</name>